<dbReference type="EMBL" id="RJOO01000006">
    <property type="protein sequence ID" value="RSJ21907.1"/>
    <property type="molecule type" value="Genomic_DNA"/>
</dbReference>
<evidence type="ECO:0000313" key="2">
    <source>
        <dbReference type="EMBL" id="RSJ21907.1"/>
    </source>
</evidence>
<accession>A0AAE8KAX0</accession>
<gene>
    <name evidence="2" type="ORF">D8827_08925</name>
</gene>
<evidence type="ECO:0008006" key="4">
    <source>
        <dbReference type="Google" id="ProtNLM"/>
    </source>
</evidence>
<keyword evidence="1" id="KW-0472">Membrane</keyword>
<organism evidence="2 3">
    <name type="scientific">Streptococcus intermedius</name>
    <dbReference type="NCBI Taxonomy" id="1338"/>
    <lineage>
        <taxon>Bacteria</taxon>
        <taxon>Bacillati</taxon>
        <taxon>Bacillota</taxon>
        <taxon>Bacilli</taxon>
        <taxon>Lactobacillales</taxon>
        <taxon>Streptococcaceae</taxon>
        <taxon>Streptococcus</taxon>
        <taxon>Streptococcus anginosus group</taxon>
    </lineage>
</organism>
<comment type="caution">
    <text evidence="2">The sequence shown here is derived from an EMBL/GenBank/DDBJ whole genome shotgun (WGS) entry which is preliminary data.</text>
</comment>
<dbReference type="AlphaFoldDB" id="A0AAE8KAX0"/>
<feature type="transmembrane region" description="Helical" evidence="1">
    <location>
        <begin position="6"/>
        <end position="23"/>
    </location>
</feature>
<keyword evidence="1" id="KW-1133">Transmembrane helix</keyword>
<feature type="transmembrane region" description="Helical" evidence="1">
    <location>
        <begin position="347"/>
        <end position="367"/>
    </location>
</feature>
<dbReference type="NCBIfam" id="TIGR04370">
    <property type="entry name" value="glyco_rpt_poly"/>
    <property type="match status" value="1"/>
</dbReference>
<protein>
    <recommendedName>
        <fullName evidence="4">Oligosaccharide repeat unit polymerase</fullName>
    </recommendedName>
</protein>
<evidence type="ECO:0000256" key="1">
    <source>
        <dbReference type="SAM" id="Phobius"/>
    </source>
</evidence>
<proteinExistence type="predicted"/>
<feature type="transmembrane region" description="Helical" evidence="1">
    <location>
        <begin position="99"/>
        <end position="118"/>
    </location>
</feature>
<feature type="transmembrane region" description="Helical" evidence="1">
    <location>
        <begin position="57"/>
        <end position="78"/>
    </location>
</feature>
<feature type="transmembrane region" description="Helical" evidence="1">
    <location>
        <begin position="233"/>
        <end position="251"/>
    </location>
</feature>
<dbReference type="RefSeq" id="WP_125442707.1">
    <property type="nucleotide sequence ID" value="NZ_JALGPV010000004.1"/>
</dbReference>
<sequence length="429" mass="50611">MIYFLLIILFTLATMDIFLWRSFVKPSMILVLSFLFSSILIYINYRQWDVMLSTKFVFYVLSAIFSFLFAGFLVRIFCRKKDKNYEGVLKELDLNTHPSLFIFFITIICAVIYIILSLKDIQISFNLGNILSQIYYKNVQHNGSNSFFANQMMEIITGIAYISFFQILSARYIVKDRNRQTLNYINILTFLFICIVSTDRNIFLRFIIYAFVLWILFYTKSNQASIKSLNWKIVRKSIFLIAIVIVLFYYFGKLKNYTSDFQRVLGIYGGSGLYNFNLFINKFIPTNLKYGASTLRTLSDTLGTIGIMNTSGGTTSIFSEFIAFQSSTGFVYISNIYSALRPFVEDFGYCGMLIYPFCLGLLFEWLYEIVRRKAYSFFWIFYSYSIYPLVYFAIEEQFFRRLHLGTIYEISWIAIFYIILVQRKIRFKL</sequence>
<feature type="transmembrane region" description="Helical" evidence="1">
    <location>
        <begin position="374"/>
        <end position="394"/>
    </location>
</feature>
<feature type="transmembrane region" description="Helical" evidence="1">
    <location>
        <begin position="204"/>
        <end position="221"/>
    </location>
</feature>
<name>A0AAE8KAX0_STRIT</name>
<keyword evidence="1" id="KW-0812">Transmembrane</keyword>
<reference evidence="2 3" key="1">
    <citation type="submission" date="2018-11" db="EMBL/GenBank/DDBJ databases">
        <title>Species Designations Belie Phenotypic and Genotypic Heterogeneity in Oral Streptococci.</title>
        <authorList>
            <person name="Velsko I."/>
        </authorList>
    </citation>
    <scope>NUCLEOTIDE SEQUENCE [LARGE SCALE GENOMIC DNA]</scope>
    <source>
        <strain evidence="2 3">KLC02</strain>
    </source>
</reference>
<evidence type="ECO:0000313" key="3">
    <source>
        <dbReference type="Proteomes" id="UP000267137"/>
    </source>
</evidence>
<feature type="transmembrane region" description="Helical" evidence="1">
    <location>
        <begin position="28"/>
        <end position="45"/>
    </location>
</feature>
<feature type="transmembrane region" description="Helical" evidence="1">
    <location>
        <begin position="400"/>
        <end position="420"/>
    </location>
</feature>
<dbReference type="Proteomes" id="UP000267137">
    <property type="component" value="Unassembled WGS sequence"/>
</dbReference>
<feature type="transmembrane region" description="Helical" evidence="1">
    <location>
        <begin position="155"/>
        <end position="174"/>
    </location>
</feature>